<reference evidence="1" key="1">
    <citation type="submission" date="2018-05" db="EMBL/GenBank/DDBJ databases">
        <authorList>
            <person name="Lanie J.A."/>
            <person name="Ng W.-L."/>
            <person name="Kazmierczak K.M."/>
            <person name="Andrzejewski T.M."/>
            <person name="Davidsen T.M."/>
            <person name="Wayne K.J."/>
            <person name="Tettelin H."/>
            <person name="Glass J.I."/>
            <person name="Rusch D."/>
            <person name="Podicherti R."/>
            <person name="Tsui H.-C.T."/>
            <person name="Winkler M.E."/>
        </authorList>
    </citation>
    <scope>NUCLEOTIDE SEQUENCE</scope>
</reference>
<proteinExistence type="predicted"/>
<dbReference type="AlphaFoldDB" id="A0A382B984"/>
<organism evidence="1">
    <name type="scientific">marine metagenome</name>
    <dbReference type="NCBI Taxonomy" id="408172"/>
    <lineage>
        <taxon>unclassified sequences</taxon>
        <taxon>metagenomes</taxon>
        <taxon>ecological metagenomes</taxon>
    </lineage>
</organism>
<accession>A0A382B984</accession>
<dbReference type="EMBL" id="UINC01028682">
    <property type="protein sequence ID" value="SVB10101.1"/>
    <property type="molecule type" value="Genomic_DNA"/>
</dbReference>
<gene>
    <name evidence="1" type="ORF">METZ01_LOCUS162955</name>
</gene>
<sequence length="38" mass="4605">MTCLCRNVLRNKVVMLFYLGKVFRKSEASWDYFDTIKE</sequence>
<evidence type="ECO:0000313" key="1">
    <source>
        <dbReference type="EMBL" id="SVB10101.1"/>
    </source>
</evidence>
<protein>
    <submittedName>
        <fullName evidence="1">Uncharacterized protein</fullName>
    </submittedName>
</protein>
<name>A0A382B984_9ZZZZ</name>